<feature type="domain" description="C2H2-type" evidence="2">
    <location>
        <begin position="31"/>
        <end position="59"/>
    </location>
</feature>
<organism evidence="3 5">
    <name type="scientific">Plasmodiophora brassicae</name>
    <name type="common">Clubroot disease agent</name>
    <dbReference type="NCBI Taxonomy" id="37360"/>
    <lineage>
        <taxon>Eukaryota</taxon>
        <taxon>Sar</taxon>
        <taxon>Rhizaria</taxon>
        <taxon>Endomyxa</taxon>
        <taxon>Phytomyxea</taxon>
        <taxon>Plasmodiophorida</taxon>
        <taxon>Plasmodiophoridae</taxon>
        <taxon>Plasmodiophora</taxon>
    </lineage>
</organism>
<keyword evidence="5" id="KW-1185">Reference proteome</keyword>
<evidence type="ECO:0000313" key="6">
    <source>
        <dbReference type="Proteomes" id="UP000290189"/>
    </source>
</evidence>
<evidence type="ECO:0000259" key="2">
    <source>
        <dbReference type="PROSITE" id="PS50157"/>
    </source>
</evidence>
<dbReference type="OrthoDB" id="4748970at2759"/>
<dbReference type="GO" id="GO:0008270">
    <property type="term" value="F:zinc ion binding"/>
    <property type="evidence" value="ECO:0007669"/>
    <property type="project" value="UniProtKB-KW"/>
</dbReference>
<dbReference type="AlphaFoldDB" id="A0A0G4IID4"/>
<evidence type="ECO:0000313" key="4">
    <source>
        <dbReference type="EMBL" id="SPQ94304.1"/>
    </source>
</evidence>
<dbReference type="Proteomes" id="UP000039324">
    <property type="component" value="Unassembled WGS sequence"/>
</dbReference>
<dbReference type="EMBL" id="OVEO01000002">
    <property type="protein sequence ID" value="SPQ94304.1"/>
    <property type="molecule type" value="Genomic_DNA"/>
</dbReference>
<geneLocation type="mitochondrion" evidence="4"/>
<dbReference type="Proteomes" id="UP000290189">
    <property type="component" value="Unassembled WGS sequence"/>
</dbReference>
<dbReference type="STRING" id="37360.A0A0G4IID4"/>
<evidence type="ECO:0000256" key="1">
    <source>
        <dbReference type="PROSITE-ProRule" id="PRU00042"/>
    </source>
</evidence>
<dbReference type="Gene3D" id="3.30.160.60">
    <property type="entry name" value="Classic Zinc Finger"/>
    <property type="match status" value="2"/>
</dbReference>
<dbReference type="SUPFAM" id="SSF57667">
    <property type="entry name" value="beta-beta-alpha zinc fingers"/>
    <property type="match status" value="1"/>
</dbReference>
<reference evidence="4 6" key="2">
    <citation type="submission" date="2018-03" db="EMBL/GenBank/DDBJ databases">
        <authorList>
            <person name="Fogelqvist J."/>
        </authorList>
    </citation>
    <scope>NUCLEOTIDE SEQUENCE [LARGE SCALE GENOMIC DNA]</scope>
</reference>
<dbReference type="PANTHER" id="PTHR33936:SF25">
    <property type="entry name" value="C2H2-TYPE DOMAIN-CONTAINING PROTEIN"/>
    <property type="match status" value="1"/>
</dbReference>
<sequence>MSSKACPVCEKVFTKTSNLNRHVTMHSSSSLTCPYCPASLKGQDSLATHLRSFHNEQRHGQPAANSTQSGGSSMFECPQCPEMFGRRNLIISHLKNVHDLDAPFETHHFTPEPAFNAWKDSLPKGGFAAMRAKECAKDGTLTQTFVCRRSNETLGQSTSSKRSVMKHERCKLECKCLARITATYSPDGSVQATYLTMHTGHDPDNDQLCFTRIPASTRALIINLLIRKVPHDEIIRICNRPLSDRHSRDSAVQDSSRDMWVTAQDVRNCAARLKKLTGISSDDAVATAFSMRSRTSIKTETRR</sequence>
<dbReference type="PROSITE" id="PS00028">
    <property type="entry name" value="ZINC_FINGER_C2H2_1"/>
    <property type="match status" value="3"/>
</dbReference>
<feature type="domain" description="C2H2-type" evidence="2">
    <location>
        <begin position="75"/>
        <end position="103"/>
    </location>
</feature>
<dbReference type="InterPro" id="IPR052797">
    <property type="entry name" value="RegFact_GeneExpr_CellDeath"/>
</dbReference>
<dbReference type="PANTHER" id="PTHR33936">
    <property type="entry name" value="PROTEIN CBG17840"/>
    <property type="match status" value="1"/>
</dbReference>
<dbReference type="EMBL" id="CDSF01000002">
    <property type="protein sequence ID" value="CEO94973.1"/>
    <property type="molecule type" value="Genomic_DNA"/>
</dbReference>
<reference evidence="3 5" key="1">
    <citation type="submission" date="2015-02" db="EMBL/GenBank/DDBJ databases">
        <authorList>
            <person name="Chooi Y.-H."/>
        </authorList>
    </citation>
    <scope>NUCLEOTIDE SEQUENCE [LARGE SCALE GENOMIC DNA]</scope>
    <source>
        <strain evidence="3">E3</strain>
    </source>
</reference>
<accession>A0A0G4IID4</accession>
<name>A0A0G4IID4_PLABS</name>
<evidence type="ECO:0000313" key="5">
    <source>
        <dbReference type="Proteomes" id="UP000039324"/>
    </source>
</evidence>
<dbReference type="InterPro" id="IPR013087">
    <property type="entry name" value="Znf_C2H2_type"/>
</dbReference>
<proteinExistence type="predicted"/>
<dbReference type="PROSITE" id="PS50157">
    <property type="entry name" value="ZINC_FINGER_C2H2_2"/>
    <property type="match status" value="3"/>
</dbReference>
<evidence type="ECO:0000313" key="3">
    <source>
        <dbReference type="EMBL" id="CEO94973.1"/>
    </source>
</evidence>
<feature type="domain" description="C2H2-type" evidence="2">
    <location>
        <begin position="4"/>
        <end position="31"/>
    </location>
</feature>
<keyword evidence="1" id="KW-0863">Zinc-finger</keyword>
<keyword evidence="1" id="KW-0479">Metal-binding</keyword>
<dbReference type="Pfam" id="PF00096">
    <property type="entry name" value="zf-C2H2"/>
    <property type="match status" value="2"/>
</dbReference>
<protein>
    <recommendedName>
        <fullName evidence="2">C2H2-type domain-containing protein</fullName>
    </recommendedName>
</protein>
<gene>
    <name evidence="3" type="ORF">PBRA_003786</name>
    <name evidence="4" type="ORF">PLBR_LOCUS1519</name>
</gene>
<keyword evidence="4" id="KW-0496">Mitochondrion</keyword>
<dbReference type="SMART" id="SM00355">
    <property type="entry name" value="ZnF_C2H2"/>
    <property type="match status" value="3"/>
</dbReference>
<dbReference type="InterPro" id="IPR036236">
    <property type="entry name" value="Znf_C2H2_sf"/>
</dbReference>
<keyword evidence="1" id="KW-0862">Zinc</keyword>